<dbReference type="SUPFAM" id="SSF48173">
    <property type="entry name" value="Cryptochrome/photolyase FAD-binding domain"/>
    <property type="match status" value="1"/>
</dbReference>
<dbReference type="InterPro" id="IPR036134">
    <property type="entry name" value="Crypto/Photolyase_FAD-like_sf"/>
</dbReference>
<dbReference type="GO" id="GO:0000719">
    <property type="term" value="P:photoreactive repair"/>
    <property type="evidence" value="ECO:0007669"/>
    <property type="project" value="TreeGrafter"/>
</dbReference>
<feature type="binding site" evidence="6">
    <location>
        <position position="244"/>
    </location>
    <ligand>
        <name>FAD</name>
        <dbReference type="ChEBI" id="CHEBI:57692"/>
    </ligand>
</feature>
<evidence type="ECO:0000256" key="7">
    <source>
        <dbReference type="RuleBase" id="RU367151"/>
    </source>
</evidence>
<comment type="cofactor">
    <cofactor evidence="7">
        <name>(6R)-5,10-methylene-5,6,7,8-tetrahydrofolate</name>
        <dbReference type="ChEBI" id="CHEBI:15636"/>
    </cofactor>
    <text evidence="7">Binds 1 5,10-methenyltetrahydrofolate (MTHF) per subunit.</text>
</comment>
<dbReference type="InterPro" id="IPR005101">
    <property type="entry name" value="Cryptochr/Photolyase_FAD-bd"/>
</dbReference>
<accession>A0A6N8FBV2</accession>
<dbReference type="PRINTS" id="PR00147">
    <property type="entry name" value="DNAPHOTLYASE"/>
</dbReference>
<dbReference type="InterPro" id="IPR014133">
    <property type="entry name" value="Cry_DASH"/>
</dbReference>
<keyword evidence="5 7" id="KW-0157">Chromophore</keyword>
<sequence length="463" mass="53030">MASNYLYIFDNDLRTSYLPVLSQFIKEINDSGHGELQCAYLFDPEDLKPKNFQSALISPAKLKLICESLKELGQVLANKGILLDICIGNKSANLGNLIKKYNVTCLGYSSPAGSYESELYRNAEIEGLTVHNDFQTSLFDKATLPFAINDLPATFTRFRKVVEALPLDELFTHYQKLPELSHKTNCAMQLLAKFEASNLSLNKTPAISYALDTANKLKIEFSGGEGLAVHHMNNYFSLTSPSVYKTTRNFLDNWTASTKFSVALCLGNISPKQIWREIVKYELKNGGNESTYWIKFELLWREYFHWYAAKYNEKLFHFSGITQQKPLSSFYPERFRKWIDGATPSHFINAIMNQLKTTGYISNRARQLTASYFVNELNIDWRYGAAYFQSQLIDHDVASNWGNWQYLAGVGCDPRGKRKFNIEKQQNLYDPNMSYINKWISSATTLPLDSVDYVDWPIVNEEP</sequence>
<dbReference type="InterPro" id="IPR006050">
    <property type="entry name" value="DNA_photolyase_N"/>
</dbReference>
<dbReference type="AlphaFoldDB" id="A0A6N8FBV2"/>
<feature type="binding site" evidence="6">
    <location>
        <begin position="257"/>
        <end position="261"/>
    </location>
    <ligand>
        <name>FAD</name>
        <dbReference type="ChEBI" id="CHEBI:57692"/>
    </ligand>
</feature>
<comment type="function">
    <text evidence="7">May have a photoreceptor function.</text>
</comment>
<dbReference type="GO" id="GO:0071949">
    <property type="term" value="F:FAD binding"/>
    <property type="evidence" value="ECO:0007669"/>
    <property type="project" value="TreeGrafter"/>
</dbReference>
<feature type="domain" description="Photolyase/cryptochrome alpha/beta" evidence="8">
    <location>
        <begin position="3"/>
        <end position="144"/>
    </location>
</feature>
<dbReference type="PROSITE" id="PS51645">
    <property type="entry name" value="PHR_CRY_ALPHA_BETA"/>
    <property type="match status" value="1"/>
</dbReference>
<evidence type="ECO:0000256" key="4">
    <source>
        <dbReference type="ARBA" id="ARBA00022827"/>
    </source>
</evidence>
<dbReference type="GO" id="GO:0003913">
    <property type="term" value="F:DNA photolyase activity"/>
    <property type="evidence" value="ECO:0007669"/>
    <property type="project" value="InterPro"/>
</dbReference>
<protein>
    <recommendedName>
        <fullName evidence="2 7">Cryptochrome DASH</fullName>
    </recommendedName>
</protein>
<dbReference type="Pfam" id="PF03441">
    <property type="entry name" value="FAD_binding_7"/>
    <property type="match status" value="1"/>
</dbReference>
<feature type="binding site" evidence="6">
    <location>
        <begin position="394"/>
        <end position="396"/>
    </location>
    <ligand>
        <name>FAD</name>
        <dbReference type="ChEBI" id="CHEBI:57692"/>
    </ligand>
</feature>
<evidence type="ECO:0000313" key="10">
    <source>
        <dbReference type="Proteomes" id="UP000439994"/>
    </source>
</evidence>
<comment type="caution">
    <text evidence="9">The sequence shown here is derived from an EMBL/GenBank/DDBJ whole genome shotgun (WGS) entry which is preliminary data.</text>
</comment>
<dbReference type="PANTHER" id="PTHR11455">
    <property type="entry name" value="CRYPTOCHROME"/>
    <property type="match status" value="1"/>
</dbReference>
<dbReference type="InterPro" id="IPR002081">
    <property type="entry name" value="Cryptochrome/DNA_photolyase_1"/>
</dbReference>
<keyword evidence="10" id="KW-1185">Reference proteome</keyword>
<dbReference type="PANTHER" id="PTHR11455:SF22">
    <property type="entry name" value="CRYPTOCHROME DASH"/>
    <property type="match status" value="1"/>
</dbReference>
<comment type="similarity">
    <text evidence="1 7">Belongs to the DNA photolyase class-1 family.</text>
</comment>
<name>A0A6N8FBV2_9GAMM</name>
<dbReference type="GO" id="GO:0003677">
    <property type="term" value="F:DNA binding"/>
    <property type="evidence" value="ECO:0007669"/>
    <property type="project" value="TreeGrafter"/>
</dbReference>
<dbReference type="Gene3D" id="1.10.579.10">
    <property type="entry name" value="DNA Cyclobutane Dipyrimidine Photolyase, subunit A, domain 3"/>
    <property type="match status" value="1"/>
</dbReference>
<evidence type="ECO:0000256" key="5">
    <source>
        <dbReference type="ARBA" id="ARBA00022991"/>
    </source>
</evidence>
<organism evidence="9 10">
    <name type="scientific">Psychrosphaera haliotis</name>
    <dbReference type="NCBI Taxonomy" id="555083"/>
    <lineage>
        <taxon>Bacteria</taxon>
        <taxon>Pseudomonadati</taxon>
        <taxon>Pseudomonadota</taxon>
        <taxon>Gammaproteobacteria</taxon>
        <taxon>Alteromonadales</taxon>
        <taxon>Pseudoalteromonadaceae</taxon>
        <taxon>Psychrosphaera</taxon>
    </lineage>
</organism>
<dbReference type="InterPro" id="IPR014729">
    <property type="entry name" value="Rossmann-like_a/b/a_fold"/>
</dbReference>
<reference evidence="9 10" key="1">
    <citation type="submission" date="2019-11" db="EMBL/GenBank/DDBJ databases">
        <title>P. haliotis isolates from Z. marina roots.</title>
        <authorList>
            <person name="Cohen M."/>
            <person name="Jospin G."/>
            <person name="Eisen J.A."/>
            <person name="Coil D.A."/>
        </authorList>
    </citation>
    <scope>NUCLEOTIDE SEQUENCE [LARGE SCALE GENOMIC DNA]</scope>
    <source>
        <strain evidence="9 10">UCD-MCMsp1aY</strain>
    </source>
</reference>
<dbReference type="SUPFAM" id="SSF52425">
    <property type="entry name" value="Cryptochrome/photolyase, N-terminal domain"/>
    <property type="match status" value="1"/>
</dbReference>
<evidence type="ECO:0000313" key="9">
    <source>
        <dbReference type="EMBL" id="MUH71841.1"/>
    </source>
</evidence>
<evidence type="ECO:0000256" key="6">
    <source>
        <dbReference type="PIRSR" id="PIRSR602081-1"/>
    </source>
</evidence>
<evidence type="ECO:0000256" key="2">
    <source>
        <dbReference type="ARBA" id="ARBA00017881"/>
    </source>
</evidence>
<keyword evidence="4 6" id="KW-0274">FAD</keyword>
<dbReference type="OrthoDB" id="9772484at2"/>
<dbReference type="NCBIfam" id="TIGR02765">
    <property type="entry name" value="crypto_DASH"/>
    <property type="match status" value="1"/>
</dbReference>
<evidence type="ECO:0000256" key="3">
    <source>
        <dbReference type="ARBA" id="ARBA00022630"/>
    </source>
</evidence>
<evidence type="ECO:0000259" key="8">
    <source>
        <dbReference type="PROSITE" id="PS51645"/>
    </source>
</evidence>
<dbReference type="Gene3D" id="3.40.50.620">
    <property type="entry name" value="HUPs"/>
    <property type="match status" value="1"/>
</dbReference>
<comment type="cofactor">
    <cofactor evidence="6 7">
        <name>FAD</name>
        <dbReference type="ChEBI" id="CHEBI:57692"/>
    </cofactor>
    <text evidence="6 7">Binds 1 FAD per subunit.</text>
</comment>
<dbReference type="Gene3D" id="1.25.40.80">
    <property type="match status" value="1"/>
</dbReference>
<dbReference type="InterPro" id="IPR036155">
    <property type="entry name" value="Crypto/Photolyase_N_sf"/>
</dbReference>
<gene>
    <name evidence="9" type="ORF">GNP35_04725</name>
</gene>
<proteinExistence type="inferred from homology"/>
<dbReference type="Pfam" id="PF00875">
    <property type="entry name" value="DNA_photolyase"/>
    <property type="match status" value="1"/>
</dbReference>
<dbReference type="EMBL" id="WOCD01000003">
    <property type="protein sequence ID" value="MUH71841.1"/>
    <property type="molecule type" value="Genomic_DNA"/>
</dbReference>
<evidence type="ECO:0000256" key="1">
    <source>
        <dbReference type="ARBA" id="ARBA00005862"/>
    </source>
</evidence>
<dbReference type="RefSeq" id="WP_155694979.1">
    <property type="nucleotide sequence ID" value="NZ_WOCD01000003.1"/>
</dbReference>
<keyword evidence="3 6" id="KW-0285">Flavoprotein</keyword>
<dbReference type="Proteomes" id="UP000439994">
    <property type="component" value="Unassembled WGS sequence"/>
</dbReference>